<name>A0A2Z7BHA7_9LAMI</name>
<accession>A0A2Z7BHA7</accession>
<evidence type="ECO:0000259" key="3">
    <source>
        <dbReference type="Pfam" id="PF14383"/>
    </source>
</evidence>
<proteinExistence type="predicted"/>
<feature type="compositionally biased region" description="Polar residues" evidence="1">
    <location>
        <begin position="395"/>
        <end position="413"/>
    </location>
</feature>
<reference evidence="4 5" key="1">
    <citation type="journal article" date="2015" name="Proc. Natl. Acad. Sci. U.S.A.">
        <title>The resurrection genome of Boea hygrometrica: A blueprint for survival of dehydration.</title>
        <authorList>
            <person name="Xiao L."/>
            <person name="Yang G."/>
            <person name="Zhang L."/>
            <person name="Yang X."/>
            <person name="Zhao S."/>
            <person name="Ji Z."/>
            <person name="Zhou Q."/>
            <person name="Hu M."/>
            <person name="Wang Y."/>
            <person name="Chen M."/>
            <person name="Xu Y."/>
            <person name="Jin H."/>
            <person name="Xiao X."/>
            <person name="Hu G."/>
            <person name="Bao F."/>
            <person name="Hu Y."/>
            <person name="Wan P."/>
            <person name="Li L."/>
            <person name="Deng X."/>
            <person name="Kuang T."/>
            <person name="Xiang C."/>
            <person name="Zhu J.K."/>
            <person name="Oliver M.J."/>
            <person name="He Y."/>
        </authorList>
    </citation>
    <scope>NUCLEOTIDE SEQUENCE [LARGE SCALE GENOMIC DNA]</scope>
    <source>
        <strain evidence="5">cv. XS01</strain>
    </source>
</reference>
<feature type="compositionally biased region" description="Polar residues" evidence="1">
    <location>
        <begin position="356"/>
        <end position="372"/>
    </location>
</feature>
<feature type="domain" description="DUF3741" evidence="3">
    <location>
        <begin position="81"/>
        <end position="112"/>
    </location>
</feature>
<organism evidence="4 5">
    <name type="scientific">Dorcoceras hygrometricum</name>
    <dbReference type="NCBI Taxonomy" id="472368"/>
    <lineage>
        <taxon>Eukaryota</taxon>
        <taxon>Viridiplantae</taxon>
        <taxon>Streptophyta</taxon>
        <taxon>Embryophyta</taxon>
        <taxon>Tracheophyta</taxon>
        <taxon>Spermatophyta</taxon>
        <taxon>Magnoliopsida</taxon>
        <taxon>eudicotyledons</taxon>
        <taxon>Gunneridae</taxon>
        <taxon>Pentapetalae</taxon>
        <taxon>asterids</taxon>
        <taxon>lamiids</taxon>
        <taxon>Lamiales</taxon>
        <taxon>Gesneriaceae</taxon>
        <taxon>Didymocarpoideae</taxon>
        <taxon>Trichosporeae</taxon>
        <taxon>Loxocarpinae</taxon>
        <taxon>Dorcoceras</taxon>
    </lineage>
</organism>
<gene>
    <name evidence="4" type="ORF">F511_38634</name>
</gene>
<feature type="region of interest" description="Disordered" evidence="1">
    <location>
        <begin position="343"/>
        <end position="439"/>
    </location>
</feature>
<dbReference type="Pfam" id="PF14383">
    <property type="entry name" value="VARLMGL"/>
    <property type="match status" value="1"/>
</dbReference>
<dbReference type="PANTHER" id="PTHR21726">
    <property type="entry name" value="PHOSPHATIDYLINOSITOL N-ACETYLGLUCOSAMINYLTRANSFERASE SUBUNIT P DOWN SYNDROME CRITICAL REGION PROTEIN 5 -RELATED"/>
    <property type="match status" value="1"/>
</dbReference>
<evidence type="ECO:0000313" key="5">
    <source>
        <dbReference type="Proteomes" id="UP000250235"/>
    </source>
</evidence>
<feature type="domain" description="DUF4378" evidence="2">
    <location>
        <begin position="707"/>
        <end position="858"/>
    </location>
</feature>
<evidence type="ECO:0008006" key="6">
    <source>
        <dbReference type="Google" id="ProtNLM"/>
    </source>
</evidence>
<feature type="compositionally biased region" description="Basic and acidic residues" evidence="1">
    <location>
        <begin position="418"/>
        <end position="428"/>
    </location>
</feature>
<dbReference type="EMBL" id="KV005808">
    <property type="protein sequence ID" value="KZV33417.1"/>
    <property type="molecule type" value="Genomic_DNA"/>
</dbReference>
<dbReference type="Pfam" id="PF14309">
    <property type="entry name" value="DUF4378"/>
    <property type="match status" value="1"/>
</dbReference>
<evidence type="ECO:0000313" key="4">
    <source>
        <dbReference type="EMBL" id="KZV33417.1"/>
    </source>
</evidence>
<dbReference type="AlphaFoldDB" id="A0A2Z7BHA7"/>
<dbReference type="Proteomes" id="UP000250235">
    <property type="component" value="Unassembled WGS sequence"/>
</dbReference>
<dbReference type="InterPro" id="IPR025486">
    <property type="entry name" value="DUF4378"/>
</dbReference>
<dbReference type="PANTHER" id="PTHR21726:SF29">
    <property type="entry name" value="EXPRESSED PROTEIN"/>
    <property type="match status" value="1"/>
</dbReference>
<protein>
    <recommendedName>
        <fullName evidence="6">DUF4378 domain-containing protein</fullName>
    </recommendedName>
</protein>
<sequence length="866" mass="94979">MGMEKKVSNGGNYVGSLLQLFDWNAKSRKKLFLTNSELPEQSKQKKGSHGCSPMAQLQMLNEDEFVFGTSINASSDFSCASSVTDEDFYGPRAPGVVARLMGLNSLPESNISEPSSTPYIACQSLCVADYETKNLGYRQDTEVSVQIAMEPKHQETNQPIKKFQAEVLPPKSAKSIPITHHRLLSPVKSVNFIPSKNAAHIMEVAAKIIEPEPQVKKKKKFPPVGSSSLPLRVKDLREKAQSAQKQSNLSKGCQRSGEFYSIKNLRGNSMNRNWKRSVDATSTGVLQCSGESSVGVKNSGKSISLALQAKTNVQKKEGLALTGSNLAIQKETGELSPNQLFKSQSTKHKSMLKKPSISNGSSVLRQSNQKQNCIADKGKSSLTSKARGPREPSRDLSSARQSNSCQLSGTSKVSSRKLGSEIKDDKRGISSSVPGSVAHKKRSVDGNYLCGKNQDACSNRIDKNGKFVQCSAIVKRQSSWNQDGGKTAADVISFTFNAPMSRLGALSANSSEKRGNCEIISRNFQSRRTQLNSDGIIASTVSILGHNVKGGDSLSTVLEQQLKELTHKLEFSPHTSDSLVHDAAPDLDTLLSSKVTEQNDIKDGMHTDNLGVLKEIGKCSGDISQERKLLDCRLLNTADSNSTEGSKQCSSILVQEVLGMYTLKMLGSGEGDTELSDSASSTSFETIAKRQETTVVLVDSEKPRMWEVEYVKEMLCNIEHMFRDYALGHACEIIDPRLFDQLESWAECLHGRGLVSKLDRLVLFNSVSQCLDQRCRLYVGGGCKMWAKGVSATRRKERLAKEVYEEISSWDAIGDSDVDELVDMDMSRQQGRWLDFEIEAFELGVQIESCILESLVDEAIAGIFII</sequence>
<dbReference type="InterPro" id="IPR032795">
    <property type="entry name" value="DUF3741-assoc"/>
</dbReference>
<evidence type="ECO:0000256" key="1">
    <source>
        <dbReference type="SAM" id="MobiDB-lite"/>
    </source>
</evidence>
<dbReference type="OrthoDB" id="765769at2759"/>
<keyword evidence="5" id="KW-1185">Reference proteome</keyword>
<evidence type="ECO:0000259" key="2">
    <source>
        <dbReference type="Pfam" id="PF14309"/>
    </source>
</evidence>